<comment type="caution">
    <text evidence="2">The sequence shown here is derived from an EMBL/GenBank/DDBJ whole genome shotgun (WGS) entry which is preliminary data.</text>
</comment>
<accession>A0A5A7P3A3</accession>
<dbReference type="Proteomes" id="UP000325081">
    <property type="component" value="Unassembled WGS sequence"/>
</dbReference>
<dbReference type="PANTHER" id="PTHR23185">
    <property type="entry name" value="PROTEIN VIRILIZER HOMOLOG"/>
    <property type="match status" value="1"/>
</dbReference>
<dbReference type="InterPro" id="IPR026736">
    <property type="entry name" value="Virilizer"/>
</dbReference>
<feature type="region of interest" description="Disordered" evidence="1">
    <location>
        <begin position="1703"/>
        <end position="1741"/>
    </location>
</feature>
<dbReference type="GO" id="GO:0036396">
    <property type="term" value="C:RNA N6-methyladenosine methyltransferase complex"/>
    <property type="evidence" value="ECO:0007669"/>
    <property type="project" value="TreeGrafter"/>
</dbReference>
<feature type="region of interest" description="Disordered" evidence="1">
    <location>
        <begin position="2088"/>
        <end position="2107"/>
    </location>
</feature>
<feature type="region of interest" description="Disordered" evidence="1">
    <location>
        <begin position="1795"/>
        <end position="1827"/>
    </location>
</feature>
<feature type="compositionally biased region" description="Basic and acidic residues" evidence="1">
    <location>
        <begin position="1804"/>
        <end position="1816"/>
    </location>
</feature>
<feature type="compositionally biased region" description="Low complexity" evidence="1">
    <location>
        <begin position="2022"/>
        <end position="2031"/>
    </location>
</feature>
<protein>
    <recommendedName>
        <fullName evidence="4">Virilizer N-terminal domain-containing protein</fullName>
    </recommendedName>
</protein>
<feature type="region of interest" description="Disordered" evidence="1">
    <location>
        <begin position="2020"/>
        <end position="2061"/>
    </location>
</feature>
<feature type="compositionally biased region" description="Basic and acidic residues" evidence="1">
    <location>
        <begin position="1653"/>
        <end position="1664"/>
    </location>
</feature>
<dbReference type="PANTHER" id="PTHR23185:SF0">
    <property type="entry name" value="PROTEIN VIRILIZER HOMOLOG"/>
    <property type="match status" value="1"/>
</dbReference>
<feature type="compositionally biased region" description="Low complexity" evidence="1">
    <location>
        <begin position="1900"/>
        <end position="1917"/>
    </location>
</feature>
<reference evidence="3" key="1">
    <citation type="journal article" date="2019" name="Curr. Biol.">
        <title>Genome Sequence of Striga asiatica Provides Insight into the Evolution of Plant Parasitism.</title>
        <authorList>
            <person name="Yoshida S."/>
            <person name="Kim S."/>
            <person name="Wafula E.K."/>
            <person name="Tanskanen J."/>
            <person name="Kim Y.M."/>
            <person name="Honaas L."/>
            <person name="Yang Z."/>
            <person name="Spallek T."/>
            <person name="Conn C.E."/>
            <person name="Ichihashi Y."/>
            <person name="Cheong K."/>
            <person name="Cui S."/>
            <person name="Der J.P."/>
            <person name="Gundlach H."/>
            <person name="Jiao Y."/>
            <person name="Hori C."/>
            <person name="Ishida J.K."/>
            <person name="Kasahara H."/>
            <person name="Kiba T."/>
            <person name="Kim M.S."/>
            <person name="Koo N."/>
            <person name="Laohavisit A."/>
            <person name="Lee Y.H."/>
            <person name="Lumba S."/>
            <person name="McCourt P."/>
            <person name="Mortimer J.C."/>
            <person name="Mutuku J.M."/>
            <person name="Nomura T."/>
            <person name="Sasaki-Sekimoto Y."/>
            <person name="Seto Y."/>
            <person name="Wang Y."/>
            <person name="Wakatake T."/>
            <person name="Sakakibara H."/>
            <person name="Demura T."/>
            <person name="Yamaguchi S."/>
            <person name="Yoneyama K."/>
            <person name="Manabe R.I."/>
            <person name="Nelson D.C."/>
            <person name="Schulman A.H."/>
            <person name="Timko M.P."/>
            <person name="dePamphilis C.W."/>
            <person name="Choi D."/>
            <person name="Shirasu K."/>
        </authorList>
    </citation>
    <scope>NUCLEOTIDE SEQUENCE [LARGE SCALE GENOMIC DNA]</scope>
    <source>
        <strain evidence="3">cv. UVA1</strain>
    </source>
</reference>
<feature type="compositionally biased region" description="Low complexity" evidence="1">
    <location>
        <begin position="2051"/>
        <end position="2061"/>
    </location>
</feature>
<feature type="compositionally biased region" description="Polar residues" evidence="1">
    <location>
        <begin position="2089"/>
        <end position="2107"/>
    </location>
</feature>
<proteinExistence type="predicted"/>
<dbReference type="OrthoDB" id="2011702at2759"/>
<evidence type="ECO:0000313" key="2">
    <source>
        <dbReference type="EMBL" id="GER27313.1"/>
    </source>
</evidence>
<evidence type="ECO:0008006" key="4">
    <source>
        <dbReference type="Google" id="ProtNLM"/>
    </source>
</evidence>
<name>A0A5A7P3A3_STRAF</name>
<feature type="compositionally biased region" description="Pro residues" evidence="1">
    <location>
        <begin position="1935"/>
        <end position="1948"/>
    </location>
</feature>
<feature type="region of interest" description="Disordered" evidence="1">
    <location>
        <begin position="1588"/>
        <end position="1687"/>
    </location>
</feature>
<feature type="compositionally biased region" description="Low complexity" evidence="1">
    <location>
        <begin position="1949"/>
        <end position="1962"/>
    </location>
</feature>
<feature type="compositionally biased region" description="Polar residues" evidence="1">
    <location>
        <begin position="1706"/>
        <end position="1733"/>
    </location>
</feature>
<dbReference type="GO" id="GO:0003723">
    <property type="term" value="F:RNA binding"/>
    <property type="evidence" value="ECO:0007669"/>
    <property type="project" value="TreeGrafter"/>
</dbReference>
<evidence type="ECO:0000256" key="1">
    <source>
        <dbReference type="SAM" id="MobiDB-lite"/>
    </source>
</evidence>
<feature type="compositionally biased region" description="Pro residues" evidence="1">
    <location>
        <begin position="2032"/>
        <end position="2050"/>
    </location>
</feature>
<gene>
    <name evidence="2" type="ORF">STAS_03009</name>
</gene>
<sequence length="2150" mass="236700">MLFDEPSEPLATATRKWGRRSSLHSPFDKLRRCSTLRCRCPTNRVPTVQSPPAGGPQLVVGKVRAEGTMGRPEPCVLYAHTFVHPHLDEYVDEVVFSEPVVITACEFLEQNASSLCTAVKLVGGTSPPSFALEVFIHCEGETRFRRLCLPCLYSHSSSNVLEIEAVVTNHLVVRGSYRSLSMVIYGNTAEDLGQFNIDVDLDSSLTDTVSAVEGNLEDLPPAFHPNMSTIKELISPLKILSRPAAILDIPFELRRFLVLVFKSLDSQNLGEAADKVISSLLLVASRYRTRGSSHEHVDPKQLAPGTVISGLDDHTLIEAEQELLGLYNKLQKESGDLSAELSAESLFLDSKEGDVTSKELVEILHQHFDFCGGIGNVGYSHISQNKNTILWLSMATLFCSARESCFHFVNSGGMKQLGYVFAHRMKISTTLALLLLGVIERATSHSVGCEGFLGWWPREDERIPDGTSEGYNQLLKMLLENQRHDVASLATYLLHRLRLYEVACRYECIVLSILEGISAVGQVTNSTVDMLASAKVQLKKLLKLIQLSGPIDDPSPTAAASRFFILGDTGQLAYKTTVVLINQSNCGFLNWDIDAHLLSLLKERGFLPLSAALLSSSVLRSETGHATDLFLDIVLHIEAIILLLLFCRSGLNFLLHDLEVSSTIIHALRGIEDVQKEDLLSLRFAHVLMSKGFFISPKEVGQIVEMHMRALIAIDSLCKLTPNTEEFLWVLWDLCRLARSECGRQALLVLVNFPEALKVLMAALHSGRELDLVSLSTGLSPLNLAIFHAAAEIFEVIVTDSTATSLRSWINHAKELHIALHSSSPGSNKKDAPARLLEWIDASVVYHRNGAIGLLRYAAVLASGGDVHMASNSVLASDMMDVDNVVGESSNSSDGNVVDNLIGKRITEKDFPGVILRDSSIAQLTTAIRILAFLSDNSVVAATLYDEGAVMVIHAVLINCKQMLERSSNIYDYLVDEGGEGSSTSDLLVERNREKSLLDLLIPSMVLLINLLRKLQEVKEQHKNTKLLNALLQLHREVSPKLAACTTELSHSCPEFVLGLGAVCHLIASALACWPVYSWTPGLFHFVLDSLHATSSLALGPKETCSLLCLLNDLFPDESIWLWKNGMPMLSPLRAIACGTILGPEKEKQINWYLNPGNPEKLVSQLSPQLAKLGEIILHCAVSMSVVIQDALRVLVIRIAYLNLDYASQMVKPIISWISHGLLEASILSDVDAYKVHQLLKFVAILLEHPYAKRLLLKADASQMFKKVLQKCIEAANYDARLAQEYPKYEFSHLTWCVPVFQSISLINDGRASMKYPGAHDRKVPDSFTDEECVTFCSYLVRFCMVLPLGKELLACLSAFKDMVCYTEGQNALLTVVKHIQLSAVQDSESQTKHAANASWGVICASEWGHPPMLCCWTNLIRLFESNDVPAIEVAKAMYLLASGMLGFCMNGESVKPERVAAMKLLFGMKSDASSESFVEENLKHIEELSNVLLESDKDFESTSHDLPTLHQIKETLKLFLLLLQTSTTDETHPNLAEAYASLSPHPLSTRLHKFSHTSKDRIEDHIIPDELNPTFSWECPENLRTRMTQTDLSAKRKISSLDPPNRLTRGDNSAPEPASRGPAAQSSSLQGPTRRDTFRQRKPNTSRPPSMHVDDYVARERNTDSASPNVIAVPRIGSSGGRPPSVHVDVFMARQKERQLIAGASNDSPAQSKSASAVDNDNKSNKSQSTSLKPDLDDDLQGIDIVFDAEEVEPDDKLPFPQPDDDNLPQPGRVVVAMGSPPQSIVEETPEIMPLAREPSISSDKKFAEDPKRTIDSSGSSSSRFPVDSRVVPNLYPNKAVGSTGFGVFYDHKFPLSQPPLPPMPPPPTVSPVMSQNVEPVMAAPAQFLPGYHVPSDYMSSMPSSSASPPISTSMPDMKFGRQSLSSPLVGPTTRPPPPLPPTPPPYSSNSSLKNSASPSPQYFPPVRNTTDLQQASAQRLLFRPSSMPVNLYASNLVQHPGENLPNIPQNLPVPLPSFNPLPNLTQLQPLQPPQISRPPPQHLRPPVQPSQSDQGVSLLQSSLQIQTQSSQVVQQAQVSPAHAYYQTPPQESTSHSLPQPQDSGMSLQEFFRSPEAIQSLLSDRDKLCQLLEQHPKLMQMLQERLGQL</sequence>
<evidence type="ECO:0000313" key="3">
    <source>
        <dbReference type="Proteomes" id="UP000325081"/>
    </source>
</evidence>
<keyword evidence="3" id="KW-1185">Reference proteome</keyword>
<organism evidence="2 3">
    <name type="scientific">Striga asiatica</name>
    <name type="common">Asiatic witchweed</name>
    <name type="synonym">Buchnera asiatica</name>
    <dbReference type="NCBI Taxonomy" id="4170"/>
    <lineage>
        <taxon>Eukaryota</taxon>
        <taxon>Viridiplantae</taxon>
        <taxon>Streptophyta</taxon>
        <taxon>Embryophyta</taxon>
        <taxon>Tracheophyta</taxon>
        <taxon>Spermatophyta</taxon>
        <taxon>Magnoliopsida</taxon>
        <taxon>eudicotyledons</taxon>
        <taxon>Gunneridae</taxon>
        <taxon>Pentapetalae</taxon>
        <taxon>asterids</taxon>
        <taxon>lamiids</taxon>
        <taxon>Lamiales</taxon>
        <taxon>Orobanchaceae</taxon>
        <taxon>Buchnereae</taxon>
        <taxon>Striga</taxon>
    </lineage>
</organism>
<feature type="region of interest" description="Disordered" evidence="1">
    <location>
        <begin position="1900"/>
        <end position="1969"/>
    </location>
</feature>
<dbReference type="EMBL" id="BKCP01001669">
    <property type="protein sequence ID" value="GER27313.1"/>
    <property type="molecule type" value="Genomic_DNA"/>
</dbReference>